<feature type="chain" id="PRO_5039026478" evidence="1">
    <location>
        <begin position="22"/>
        <end position="537"/>
    </location>
</feature>
<dbReference type="Pfam" id="PF00496">
    <property type="entry name" value="SBP_bac_5"/>
    <property type="match status" value="1"/>
</dbReference>
<evidence type="ECO:0000256" key="1">
    <source>
        <dbReference type="SAM" id="SignalP"/>
    </source>
</evidence>
<dbReference type="GO" id="GO:0015833">
    <property type="term" value="P:peptide transport"/>
    <property type="evidence" value="ECO:0007669"/>
    <property type="project" value="TreeGrafter"/>
</dbReference>
<feature type="signal peptide" evidence="1">
    <location>
        <begin position="1"/>
        <end position="21"/>
    </location>
</feature>
<gene>
    <name evidence="3" type="ORF">LX16_3937</name>
</gene>
<comment type="caution">
    <text evidence="3">The sequence shown here is derived from an EMBL/GenBank/DDBJ whole genome shotgun (WGS) entry which is preliminary data.</text>
</comment>
<keyword evidence="1" id="KW-0732">Signal</keyword>
<organism evidence="3 4">
    <name type="scientific">Stackebrandtia albiflava</name>
    <dbReference type="NCBI Taxonomy" id="406432"/>
    <lineage>
        <taxon>Bacteria</taxon>
        <taxon>Bacillati</taxon>
        <taxon>Actinomycetota</taxon>
        <taxon>Actinomycetes</taxon>
        <taxon>Glycomycetales</taxon>
        <taxon>Glycomycetaceae</taxon>
        <taxon>Stackebrandtia</taxon>
    </lineage>
</organism>
<feature type="domain" description="Solute-binding protein family 5" evidence="2">
    <location>
        <begin position="80"/>
        <end position="453"/>
    </location>
</feature>
<reference evidence="3 4" key="1">
    <citation type="journal article" date="2013" name="Stand. Genomic Sci.">
        <title>Genomic Encyclopedia of Type Strains, Phase I: The one thousand microbial genomes (KMG-I) project.</title>
        <authorList>
            <person name="Kyrpides N.C."/>
            <person name="Woyke T."/>
            <person name="Eisen J.A."/>
            <person name="Garrity G."/>
            <person name="Lilburn T.G."/>
            <person name="Beck B.J."/>
            <person name="Whitman W.B."/>
            <person name="Hugenholtz P."/>
            <person name="Klenk H.P."/>
        </authorList>
    </citation>
    <scope>NUCLEOTIDE SEQUENCE [LARGE SCALE GENOMIC DNA]</scope>
    <source>
        <strain evidence="3 4">DSM 45044</strain>
    </source>
</reference>
<evidence type="ECO:0000259" key="2">
    <source>
        <dbReference type="Pfam" id="PF00496"/>
    </source>
</evidence>
<dbReference type="GO" id="GO:0043190">
    <property type="term" value="C:ATP-binding cassette (ABC) transporter complex"/>
    <property type="evidence" value="ECO:0007669"/>
    <property type="project" value="InterPro"/>
</dbReference>
<dbReference type="Proteomes" id="UP000321617">
    <property type="component" value="Unassembled WGS sequence"/>
</dbReference>
<dbReference type="OrthoDB" id="9046151at2"/>
<dbReference type="PANTHER" id="PTHR30290:SF83">
    <property type="entry name" value="ABC TRANSPORTER SUBSTRATE-BINDING PROTEIN"/>
    <property type="match status" value="1"/>
</dbReference>
<dbReference type="PANTHER" id="PTHR30290">
    <property type="entry name" value="PERIPLASMIC BINDING COMPONENT OF ABC TRANSPORTER"/>
    <property type="match status" value="1"/>
</dbReference>
<evidence type="ECO:0000313" key="3">
    <source>
        <dbReference type="EMBL" id="TWJ10520.1"/>
    </source>
</evidence>
<proteinExistence type="predicted"/>
<dbReference type="SUPFAM" id="SSF53850">
    <property type="entry name" value="Periplasmic binding protein-like II"/>
    <property type="match status" value="1"/>
</dbReference>
<dbReference type="Gene3D" id="3.90.76.10">
    <property type="entry name" value="Dipeptide-binding Protein, Domain 1"/>
    <property type="match status" value="1"/>
</dbReference>
<protein>
    <submittedName>
        <fullName evidence="3">Peptide/nickel transport system substrate-binding protein/oligopeptide transport system substrate-binding protein</fullName>
    </submittedName>
</protein>
<sequence length="537" mass="59443">MRKRKAAAATTLPVIAVVALVGCGGGSDSGESASDGIVSIGIGEPQHLFTTNVGETEGHQVLSALYTPLVTYNDDLSISMAAAESVETEDNKVWTIKIRDDQTFHNGDKVTADSYIDAWNYGAYGPNAQQLNSYFSKIEGYDELNPTDTDAEPSTDTLSGLRKVDEQTIEVTLTEPYINFDRSLGYTNYLPLPEAAFEDPAAFESSPIGNGPFKMKGEWEHDKQISVEKWADYPGEQQPKIDGIDFKIYQDPVAQYNDVLANNLDITKSIPTEQIANAESDLGDRYQQSPSGSFQAVAFPGYDEKYEDIRIRRAISMAIDREQIIETIFAGSQSVATSWVSPEIPGAQEGTCGQWCEFDPDAAKQLWDEAGGVDGNSIQITFNTDGGHQEWVEATCNQLSQNLDVECTPNPMPKFADMLTDLRNQEELGMFRMGWIPDYPAMDNYLEPLFSCDAVPAPNYSAYCNEEFDQLLVEAYREETEEAAQQKFLEAEQLIAEDLPSLPLRFGKNNFAHSENVTGVSINLFYEIDLFALEETG</sequence>
<dbReference type="PIRSF" id="PIRSF002741">
    <property type="entry name" value="MppA"/>
    <property type="match status" value="1"/>
</dbReference>
<keyword evidence="4" id="KW-1185">Reference proteome</keyword>
<dbReference type="InterPro" id="IPR039424">
    <property type="entry name" value="SBP_5"/>
</dbReference>
<accession>A0A562UXZ4</accession>
<dbReference type="InterPro" id="IPR030678">
    <property type="entry name" value="Peptide/Ni-bd"/>
</dbReference>
<dbReference type="EMBL" id="VLLL01000007">
    <property type="protein sequence ID" value="TWJ10520.1"/>
    <property type="molecule type" value="Genomic_DNA"/>
</dbReference>
<dbReference type="Gene3D" id="3.10.105.10">
    <property type="entry name" value="Dipeptide-binding Protein, Domain 3"/>
    <property type="match status" value="1"/>
</dbReference>
<dbReference type="Gene3D" id="3.40.190.10">
    <property type="entry name" value="Periplasmic binding protein-like II"/>
    <property type="match status" value="1"/>
</dbReference>
<dbReference type="RefSeq" id="WP_147141118.1">
    <property type="nucleotide sequence ID" value="NZ_BAABIJ010000003.1"/>
</dbReference>
<dbReference type="CDD" id="cd00995">
    <property type="entry name" value="PBP2_NikA_DppA_OppA_like"/>
    <property type="match status" value="1"/>
</dbReference>
<dbReference type="InterPro" id="IPR000914">
    <property type="entry name" value="SBP_5_dom"/>
</dbReference>
<dbReference type="PROSITE" id="PS51257">
    <property type="entry name" value="PROKAR_LIPOPROTEIN"/>
    <property type="match status" value="1"/>
</dbReference>
<dbReference type="AlphaFoldDB" id="A0A562UXZ4"/>
<dbReference type="GO" id="GO:0042597">
    <property type="term" value="C:periplasmic space"/>
    <property type="evidence" value="ECO:0007669"/>
    <property type="project" value="UniProtKB-ARBA"/>
</dbReference>
<name>A0A562UXZ4_9ACTN</name>
<evidence type="ECO:0000313" key="4">
    <source>
        <dbReference type="Proteomes" id="UP000321617"/>
    </source>
</evidence>
<dbReference type="GO" id="GO:1904680">
    <property type="term" value="F:peptide transmembrane transporter activity"/>
    <property type="evidence" value="ECO:0007669"/>
    <property type="project" value="TreeGrafter"/>
</dbReference>